<name>A0ACB9P6B1_9MYRT</name>
<evidence type="ECO:0000313" key="1">
    <source>
        <dbReference type="EMBL" id="KAI4342245.1"/>
    </source>
</evidence>
<dbReference type="EMBL" id="CM042886">
    <property type="protein sequence ID" value="KAI4342245.1"/>
    <property type="molecule type" value="Genomic_DNA"/>
</dbReference>
<protein>
    <submittedName>
        <fullName evidence="1">Uncharacterized protein</fullName>
    </submittedName>
</protein>
<dbReference type="Proteomes" id="UP001057402">
    <property type="component" value="Chromosome 7"/>
</dbReference>
<comment type="caution">
    <text evidence="1">The sequence shown here is derived from an EMBL/GenBank/DDBJ whole genome shotgun (WGS) entry which is preliminary data.</text>
</comment>
<sequence length="153" mass="17514">MRLLSFYGVPFTKHQSFLVSVSFPWLHNSTVPRVLSRDGRKVNQADNLTEVGKWPEYMAVSDPRYSMCQLALKGLPAYVLHEGRLRHFTIPSHRDVIDKPFCPMTRVPSQLWERSVDERIDVQGVHEVGWLLQPPAHVIELKQTPAVSSPSEI</sequence>
<proteinExistence type="predicted"/>
<reference evidence="2" key="1">
    <citation type="journal article" date="2023" name="Front. Plant Sci.">
        <title>Chromosomal-level genome assembly of Melastoma candidum provides insights into trichome evolution.</title>
        <authorList>
            <person name="Zhong Y."/>
            <person name="Wu W."/>
            <person name="Sun C."/>
            <person name="Zou P."/>
            <person name="Liu Y."/>
            <person name="Dai S."/>
            <person name="Zhou R."/>
        </authorList>
    </citation>
    <scope>NUCLEOTIDE SEQUENCE [LARGE SCALE GENOMIC DNA]</scope>
</reference>
<gene>
    <name evidence="1" type="ORF">MLD38_026889</name>
</gene>
<organism evidence="1 2">
    <name type="scientific">Melastoma candidum</name>
    <dbReference type="NCBI Taxonomy" id="119954"/>
    <lineage>
        <taxon>Eukaryota</taxon>
        <taxon>Viridiplantae</taxon>
        <taxon>Streptophyta</taxon>
        <taxon>Embryophyta</taxon>
        <taxon>Tracheophyta</taxon>
        <taxon>Spermatophyta</taxon>
        <taxon>Magnoliopsida</taxon>
        <taxon>eudicotyledons</taxon>
        <taxon>Gunneridae</taxon>
        <taxon>Pentapetalae</taxon>
        <taxon>rosids</taxon>
        <taxon>malvids</taxon>
        <taxon>Myrtales</taxon>
        <taxon>Melastomataceae</taxon>
        <taxon>Melastomatoideae</taxon>
        <taxon>Melastomateae</taxon>
        <taxon>Melastoma</taxon>
    </lineage>
</organism>
<accession>A0ACB9P6B1</accession>
<keyword evidence="2" id="KW-1185">Reference proteome</keyword>
<evidence type="ECO:0000313" key="2">
    <source>
        <dbReference type="Proteomes" id="UP001057402"/>
    </source>
</evidence>